<keyword evidence="1" id="KW-0472">Membrane</keyword>
<dbReference type="Proteomes" id="UP000298324">
    <property type="component" value="Unassembled WGS sequence"/>
</dbReference>
<name>A0A4Y7R6X6_9FIRM</name>
<dbReference type="InterPro" id="IPR007272">
    <property type="entry name" value="Sulf_transp_TsuA/YedE"/>
</dbReference>
<keyword evidence="3" id="KW-1185">Reference proteome</keyword>
<comment type="caution">
    <text evidence="2">The sequence shown here is derived from an EMBL/GenBank/DDBJ whole genome shotgun (WGS) entry which is preliminary data.</text>
</comment>
<feature type="transmembrane region" description="Helical" evidence="1">
    <location>
        <begin position="50"/>
        <end position="67"/>
    </location>
</feature>
<keyword evidence="1" id="KW-0812">Transmembrane</keyword>
<accession>A0A4Y7R6X6</accession>
<evidence type="ECO:0000313" key="3">
    <source>
        <dbReference type="Proteomes" id="UP000298324"/>
    </source>
</evidence>
<dbReference type="AlphaFoldDB" id="A0A4Y7R6X6"/>
<protein>
    <submittedName>
        <fullName evidence="2">Putative inner membrane protein</fullName>
    </submittedName>
</protein>
<evidence type="ECO:0000313" key="2">
    <source>
        <dbReference type="EMBL" id="TEB04370.1"/>
    </source>
</evidence>
<dbReference type="EMBL" id="QFGA01000004">
    <property type="protein sequence ID" value="TEB04370.1"/>
    <property type="molecule type" value="Genomic_DNA"/>
</dbReference>
<reference evidence="2 3" key="1">
    <citation type="journal article" date="2018" name="Environ. Microbiol.">
        <title>Novel energy conservation strategies and behaviour of Pelotomaculum schinkii driving syntrophic propionate catabolism.</title>
        <authorList>
            <person name="Hidalgo-Ahumada C.A.P."/>
            <person name="Nobu M.K."/>
            <person name="Narihiro T."/>
            <person name="Tamaki H."/>
            <person name="Liu W.T."/>
            <person name="Kamagata Y."/>
            <person name="Stams A.J.M."/>
            <person name="Imachi H."/>
            <person name="Sousa D.Z."/>
        </authorList>
    </citation>
    <scope>NUCLEOTIDE SEQUENCE [LARGE SCALE GENOMIC DNA]</scope>
    <source>
        <strain evidence="2 3">HH</strain>
    </source>
</reference>
<dbReference type="RefSeq" id="WP_190259502.1">
    <property type="nucleotide sequence ID" value="NZ_QFGA01000004.1"/>
</dbReference>
<keyword evidence="1" id="KW-1133">Transmembrane helix</keyword>
<evidence type="ECO:0000256" key="1">
    <source>
        <dbReference type="SAM" id="Phobius"/>
    </source>
</evidence>
<dbReference type="Pfam" id="PF04143">
    <property type="entry name" value="Sulf_transp"/>
    <property type="match status" value="1"/>
</dbReference>
<gene>
    <name evidence="2" type="ORF">Psch_04097</name>
</gene>
<feature type="transmembrane region" description="Helical" evidence="1">
    <location>
        <begin position="88"/>
        <end position="107"/>
    </location>
</feature>
<organism evidence="2 3">
    <name type="scientific">Pelotomaculum schinkii</name>
    <dbReference type="NCBI Taxonomy" id="78350"/>
    <lineage>
        <taxon>Bacteria</taxon>
        <taxon>Bacillati</taxon>
        <taxon>Bacillota</taxon>
        <taxon>Clostridia</taxon>
        <taxon>Eubacteriales</taxon>
        <taxon>Desulfotomaculaceae</taxon>
        <taxon>Pelotomaculum</taxon>
    </lineage>
</organism>
<sequence>MLSNEMEALIQERRRTEKIKKKNQIPYVVIILIIVSILSMFLWRNNHSDIVFWIVGIAIGIVLRYSRFCFAGAFRDPFLIKNTKLMRALLLSLMISTIGFAIIQYGYLKNNTGLNP</sequence>
<proteinExistence type="predicted"/>
<feature type="transmembrane region" description="Helical" evidence="1">
    <location>
        <begin position="25"/>
        <end position="44"/>
    </location>
</feature>